<name>A0ABV8KU47_9ACTN</name>
<evidence type="ECO:0000259" key="6">
    <source>
        <dbReference type="PROSITE" id="PS50977"/>
    </source>
</evidence>
<dbReference type="InterPro" id="IPR023772">
    <property type="entry name" value="DNA-bd_HTH_TetR-type_CS"/>
</dbReference>
<keyword evidence="3" id="KW-0804">Transcription</keyword>
<dbReference type="Proteomes" id="UP001595868">
    <property type="component" value="Unassembled WGS sequence"/>
</dbReference>
<evidence type="ECO:0000256" key="5">
    <source>
        <dbReference type="SAM" id="MobiDB-lite"/>
    </source>
</evidence>
<dbReference type="PRINTS" id="PR00455">
    <property type="entry name" value="HTHTETR"/>
</dbReference>
<feature type="compositionally biased region" description="Basic and acidic residues" evidence="5">
    <location>
        <begin position="14"/>
        <end position="23"/>
    </location>
</feature>
<evidence type="ECO:0000256" key="1">
    <source>
        <dbReference type="ARBA" id="ARBA00023015"/>
    </source>
</evidence>
<keyword evidence="2 4" id="KW-0238">DNA-binding</keyword>
<dbReference type="Gene3D" id="1.10.357.10">
    <property type="entry name" value="Tetracycline Repressor, domain 2"/>
    <property type="match status" value="1"/>
</dbReference>
<evidence type="ECO:0000256" key="3">
    <source>
        <dbReference type="ARBA" id="ARBA00023163"/>
    </source>
</evidence>
<feature type="region of interest" description="Disordered" evidence="5">
    <location>
        <begin position="1"/>
        <end position="23"/>
    </location>
</feature>
<dbReference type="PANTHER" id="PTHR30055">
    <property type="entry name" value="HTH-TYPE TRANSCRIPTIONAL REGULATOR RUTR"/>
    <property type="match status" value="1"/>
</dbReference>
<dbReference type="RefSeq" id="WP_377551355.1">
    <property type="nucleotide sequence ID" value="NZ_JBHSBN010000027.1"/>
</dbReference>
<dbReference type="InterPro" id="IPR041347">
    <property type="entry name" value="MftR_C"/>
</dbReference>
<accession>A0ABV8KU47</accession>
<evidence type="ECO:0000256" key="2">
    <source>
        <dbReference type="ARBA" id="ARBA00023125"/>
    </source>
</evidence>
<dbReference type="PROSITE" id="PS50977">
    <property type="entry name" value="HTH_TETR_2"/>
    <property type="match status" value="1"/>
</dbReference>
<evidence type="ECO:0000313" key="8">
    <source>
        <dbReference type="Proteomes" id="UP001595868"/>
    </source>
</evidence>
<keyword evidence="1" id="KW-0805">Transcription regulation</keyword>
<dbReference type="InterPro" id="IPR050109">
    <property type="entry name" value="HTH-type_TetR-like_transc_reg"/>
</dbReference>
<reference evidence="8" key="1">
    <citation type="journal article" date="2019" name="Int. J. Syst. Evol. Microbiol.">
        <title>The Global Catalogue of Microorganisms (GCM) 10K type strain sequencing project: providing services to taxonomists for standard genome sequencing and annotation.</title>
        <authorList>
            <consortium name="The Broad Institute Genomics Platform"/>
            <consortium name="The Broad Institute Genome Sequencing Center for Infectious Disease"/>
            <person name="Wu L."/>
            <person name="Ma J."/>
        </authorList>
    </citation>
    <scope>NUCLEOTIDE SEQUENCE [LARGE SCALE GENOMIC DNA]</scope>
    <source>
        <strain evidence="8">2902at01</strain>
    </source>
</reference>
<dbReference type="EMBL" id="JBHSBN010000027">
    <property type="protein sequence ID" value="MFC4109675.1"/>
    <property type="molecule type" value="Genomic_DNA"/>
</dbReference>
<comment type="caution">
    <text evidence="7">The sequence shown here is derived from an EMBL/GenBank/DDBJ whole genome shotgun (WGS) entry which is preliminary data.</text>
</comment>
<keyword evidence="8" id="KW-1185">Reference proteome</keyword>
<dbReference type="Pfam" id="PF00440">
    <property type="entry name" value="TetR_N"/>
    <property type="match status" value="1"/>
</dbReference>
<evidence type="ECO:0000313" key="7">
    <source>
        <dbReference type="EMBL" id="MFC4109675.1"/>
    </source>
</evidence>
<dbReference type="PANTHER" id="PTHR30055:SF238">
    <property type="entry name" value="MYCOFACTOCIN BIOSYNTHESIS TRANSCRIPTIONAL REGULATOR MFTR-RELATED"/>
    <property type="match status" value="1"/>
</dbReference>
<sequence length="213" mass="23362">MTTSEIGVSVELPTSRRERKKQETRAALERAALRLFAEKGYEHTTVEEIAETADVAVRTFFRYFSSKQHVLFGDVAHQRINHLRAALAASPPDESPLLAVGAVLDALDFDQDEQVQIITRLRLMDRQPSLTGMYLLLNNELRQVFQDFVAERTGLPATDPYPLLVATAAVSSWDVALQAWSAGDGTGSLAALRRRAFAALTAGIPAEPPFPSG</sequence>
<gene>
    <name evidence="7" type="ORF">ACFOX0_27550</name>
</gene>
<dbReference type="InterPro" id="IPR001647">
    <property type="entry name" value="HTH_TetR"/>
</dbReference>
<proteinExistence type="predicted"/>
<feature type="DNA-binding region" description="H-T-H motif" evidence="4">
    <location>
        <begin position="45"/>
        <end position="64"/>
    </location>
</feature>
<protein>
    <submittedName>
        <fullName evidence="7">TetR family transcriptional regulator</fullName>
    </submittedName>
</protein>
<feature type="domain" description="HTH tetR-type" evidence="6">
    <location>
        <begin position="22"/>
        <end position="82"/>
    </location>
</feature>
<dbReference type="InterPro" id="IPR009057">
    <property type="entry name" value="Homeodomain-like_sf"/>
</dbReference>
<evidence type="ECO:0000256" key="4">
    <source>
        <dbReference type="PROSITE-ProRule" id="PRU00335"/>
    </source>
</evidence>
<dbReference type="Gene3D" id="1.10.10.60">
    <property type="entry name" value="Homeodomain-like"/>
    <property type="match status" value="1"/>
</dbReference>
<dbReference type="SUPFAM" id="SSF46689">
    <property type="entry name" value="Homeodomain-like"/>
    <property type="match status" value="1"/>
</dbReference>
<organism evidence="7 8">
    <name type="scientific">Micromonospora zhanjiangensis</name>
    <dbReference type="NCBI Taxonomy" id="1522057"/>
    <lineage>
        <taxon>Bacteria</taxon>
        <taxon>Bacillati</taxon>
        <taxon>Actinomycetota</taxon>
        <taxon>Actinomycetes</taxon>
        <taxon>Micromonosporales</taxon>
        <taxon>Micromonosporaceae</taxon>
        <taxon>Micromonospora</taxon>
    </lineage>
</organism>
<dbReference type="PROSITE" id="PS01081">
    <property type="entry name" value="HTH_TETR_1"/>
    <property type="match status" value="1"/>
</dbReference>
<dbReference type="Pfam" id="PF17754">
    <property type="entry name" value="TetR_C_14"/>
    <property type="match status" value="1"/>
</dbReference>